<protein>
    <submittedName>
        <fullName evidence="1">Uncharacterized protein</fullName>
    </submittedName>
</protein>
<accession>A0ABD2Y6F0</accession>
<keyword evidence="2" id="KW-1185">Reference proteome</keyword>
<organism evidence="1 2">
    <name type="scientific">Cinchona calisaya</name>
    <dbReference type="NCBI Taxonomy" id="153742"/>
    <lineage>
        <taxon>Eukaryota</taxon>
        <taxon>Viridiplantae</taxon>
        <taxon>Streptophyta</taxon>
        <taxon>Embryophyta</taxon>
        <taxon>Tracheophyta</taxon>
        <taxon>Spermatophyta</taxon>
        <taxon>Magnoliopsida</taxon>
        <taxon>eudicotyledons</taxon>
        <taxon>Gunneridae</taxon>
        <taxon>Pentapetalae</taxon>
        <taxon>asterids</taxon>
        <taxon>lamiids</taxon>
        <taxon>Gentianales</taxon>
        <taxon>Rubiaceae</taxon>
        <taxon>Cinchonoideae</taxon>
        <taxon>Cinchoneae</taxon>
        <taxon>Cinchona</taxon>
    </lineage>
</organism>
<proteinExistence type="predicted"/>
<sequence length="111" mass="12496">MGKRVMSLGYVGYVSNKSVLHEETFKLQHQLLTNHNGCSNSEVLRRDVQLWSCKMDFSYKLACLGVICWLATFVNSEMFWEGRYRFSVLGNRSGFTSAPACLLSDVGFGLG</sequence>
<dbReference type="EMBL" id="JBJUIK010000015">
    <property type="protein sequence ID" value="KAL3503061.1"/>
    <property type="molecule type" value="Genomic_DNA"/>
</dbReference>
<dbReference type="AlphaFoldDB" id="A0ABD2Y6F0"/>
<name>A0ABD2Y6F0_9GENT</name>
<evidence type="ECO:0000313" key="1">
    <source>
        <dbReference type="EMBL" id="KAL3503061.1"/>
    </source>
</evidence>
<gene>
    <name evidence="1" type="ORF">ACH5RR_037510</name>
</gene>
<reference evidence="1 2" key="1">
    <citation type="submission" date="2024-11" db="EMBL/GenBank/DDBJ databases">
        <title>A near-complete genome assembly of Cinchona calisaya.</title>
        <authorList>
            <person name="Lian D.C."/>
            <person name="Zhao X.W."/>
            <person name="Wei L."/>
        </authorList>
    </citation>
    <scope>NUCLEOTIDE SEQUENCE [LARGE SCALE GENOMIC DNA]</scope>
    <source>
        <tissue evidence="1">Nenye</tissue>
    </source>
</reference>
<evidence type="ECO:0000313" key="2">
    <source>
        <dbReference type="Proteomes" id="UP001630127"/>
    </source>
</evidence>
<dbReference type="Proteomes" id="UP001630127">
    <property type="component" value="Unassembled WGS sequence"/>
</dbReference>
<comment type="caution">
    <text evidence="1">The sequence shown here is derived from an EMBL/GenBank/DDBJ whole genome shotgun (WGS) entry which is preliminary data.</text>
</comment>